<comment type="caution">
    <text evidence="2">The sequence shown here is derived from an EMBL/GenBank/DDBJ whole genome shotgun (WGS) entry which is preliminary data.</text>
</comment>
<feature type="compositionally biased region" description="Polar residues" evidence="1">
    <location>
        <begin position="716"/>
        <end position="733"/>
    </location>
</feature>
<protein>
    <submittedName>
        <fullName evidence="2">Uncharacterized protein</fullName>
    </submittedName>
</protein>
<evidence type="ECO:0000313" key="3">
    <source>
        <dbReference type="Proteomes" id="UP001358417"/>
    </source>
</evidence>
<feature type="compositionally biased region" description="Polar residues" evidence="1">
    <location>
        <begin position="64"/>
        <end position="87"/>
    </location>
</feature>
<feature type="compositionally biased region" description="Polar residues" evidence="1">
    <location>
        <begin position="118"/>
        <end position="136"/>
    </location>
</feature>
<accession>A0AAV9NF40</accession>
<dbReference type="EMBL" id="JAVRRD010000010">
    <property type="protein sequence ID" value="KAK5054646.1"/>
    <property type="molecule type" value="Genomic_DNA"/>
</dbReference>
<gene>
    <name evidence="2" type="ORF">LTR84_001537</name>
</gene>
<dbReference type="Proteomes" id="UP001358417">
    <property type="component" value="Unassembled WGS sequence"/>
</dbReference>
<evidence type="ECO:0000256" key="1">
    <source>
        <dbReference type="SAM" id="MobiDB-lite"/>
    </source>
</evidence>
<keyword evidence="3" id="KW-1185">Reference proteome</keyword>
<sequence>MPSKYSHSVVLANYSSQGIIAFPANQQSDGIAGAHRTPQSDKPKSVTGYVPRSISSPRERPATVASNYTDRSSSRQNALNENTQARPLSQGRRSRVQTRTPTADTVNGQLQKDDASNHDQPPNQNSAKGNRSSGARLTSPYDPSPHHPRPVHAGEPPLSSNKPGQVRNGIQPQKRTTAYAAQTVQPRSGTVLPAGTRPPAVSLKRTASRASPNSHSEALLSLQQFLDSSARLTKIADVPKPRAQTPNQRSPPKQLLASPELSSEVVKPTSAGRKNGTSFIDSSDEDDHVDNTPGTSVRSAKTVPKPIPKARPPTKQITQHFEKDSASEGKKRLDLTKSPPPSPVRDGSSVDELQPPPKSPLRAFRAVHKHTRQASDDFDDPFGPLPLQKHSPLQRTSSNDKRRSLGLPYPSQRDANAGPSLFYGRPSSKSAESLPLQARNKGSELHFSNLAGSGDDDREHEVDTQSMSHIHVHRRYYRTVDNDIPNDESRPNIITANSWNARRAAARTPTPVPWQSPAREAAVEEFMTQQDEEEPGEFSEPEPNILTNATLHVSRSPAPQIPSFGVPSIVRSPEVSPAAQKQQYQHVGGRETGTKSPRMPGPRSLQRHKQSRSQHPPLSRIIEARPQDESSAPPAWKLPTVQASEPGVFGAEIFMRLSSEYDTGTESEMERTSDGATFAASHRRNQDNFTTDFTTIPIEEVVTPGTDLRSPAKSVPRSTTGKRNLGSATSLPTTRAEVTRPRTRQGLADLQDDDLFDDDDEEDYEHISADAPPDITRHRRVRVDSGTDQDGLQSLIHALRAGPSLKLASPARTAAKQQLTSIDRFEEMIRRADEAETRRRQSKNKVGAVFGRFLRR</sequence>
<reference evidence="2 3" key="1">
    <citation type="submission" date="2023-08" db="EMBL/GenBank/DDBJ databases">
        <title>Black Yeasts Isolated from many extreme environments.</title>
        <authorList>
            <person name="Coleine C."/>
            <person name="Stajich J.E."/>
            <person name="Selbmann L."/>
        </authorList>
    </citation>
    <scope>NUCLEOTIDE SEQUENCE [LARGE SCALE GENOMIC DNA]</scope>
    <source>
        <strain evidence="2 3">CCFEE 5792</strain>
    </source>
</reference>
<dbReference type="RefSeq" id="XP_064707419.1">
    <property type="nucleotide sequence ID" value="XM_064845161.1"/>
</dbReference>
<name>A0AAV9NF40_9EURO</name>
<feature type="compositionally biased region" description="Polar residues" evidence="1">
    <location>
        <begin position="97"/>
        <end position="110"/>
    </location>
</feature>
<dbReference type="AlphaFoldDB" id="A0AAV9NF40"/>
<feature type="region of interest" description="Disordered" evidence="1">
    <location>
        <begin position="236"/>
        <end position="467"/>
    </location>
</feature>
<organism evidence="2 3">
    <name type="scientific">Exophiala bonariae</name>
    <dbReference type="NCBI Taxonomy" id="1690606"/>
    <lineage>
        <taxon>Eukaryota</taxon>
        <taxon>Fungi</taxon>
        <taxon>Dikarya</taxon>
        <taxon>Ascomycota</taxon>
        <taxon>Pezizomycotina</taxon>
        <taxon>Eurotiomycetes</taxon>
        <taxon>Chaetothyriomycetidae</taxon>
        <taxon>Chaetothyriales</taxon>
        <taxon>Herpotrichiellaceae</taxon>
        <taxon>Exophiala</taxon>
    </lineage>
</organism>
<feature type="compositionally biased region" description="Polar residues" evidence="1">
    <location>
        <begin position="158"/>
        <end position="188"/>
    </location>
</feature>
<feature type="region of interest" description="Disordered" evidence="1">
    <location>
        <begin position="29"/>
        <end position="216"/>
    </location>
</feature>
<dbReference type="GeneID" id="89969757"/>
<feature type="region of interest" description="Disordered" evidence="1">
    <location>
        <begin position="573"/>
        <end position="619"/>
    </location>
</feature>
<feature type="compositionally biased region" description="Basic and acidic residues" evidence="1">
    <location>
        <begin position="320"/>
        <end position="335"/>
    </location>
</feature>
<proteinExistence type="predicted"/>
<feature type="region of interest" description="Disordered" evidence="1">
    <location>
        <begin position="706"/>
        <end position="756"/>
    </location>
</feature>
<evidence type="ECO:0000313" key="2">
    <source>
        <dbReference type="EMBL" id="KAK5054646.1"/>
    </source>
</evidence>